<accession>A0A5P0Z0V1</accession>
<dbReference type="SMART" id="SM00421">
    <property type="entry name" value="HTH_LUXR"/>
    <property type="match status" value="1"/>
</dbReference>
<dbReference type="InterPro" id="IPR000792">
    <property type="entry name" value="Tscrpt_reg_LuxR_C"/>
</dbReference>
<dbReference type="InterPro" id="IPR051797">
    <property type="entry name" value="TrmB-like"/>
</dbReference>
<comment type="caution">
    <text evidence="3">The sequence shown here is derived from an EMBL/GenBank/DDBJ whole genome shotgun (WGS) entry which is preliminary data.</text>
</comment>
<feature type="domain" description="HTH luxR-type" evidence="1">
    <location>
        <begin position="244"/>
        <end position="309"/>
    </location>
</feature>
<evidence type="ECO:0000313" key="2">
    <source>
        <dbReference type="EMBL" id="MBB1259621.1"/>
    </source>
</evidence>
<sequence>MLDEPDWGVAEIGAHVGLPDAEVHAALDRLTELRLLRPKFADSSILRPVGLDVGVQLLLARREAEVRRVQEEFAAGRAAVLELMESRSPTGGGDGDRYEELTSIEQIQDRLESLTHSCTDRLLSFHPGGAQPRAQLEASRHLDEALLDRGVTMRTLYQDSVRNDQDTFRYAQWLTESGGQVRTAPVLPIRMVLFDGTAALLPVDPDNSAAGAVQFSGPGIISALAALHDEVWRRAAPFGTDGDRERDEEGLTGQERELLRLLGQGLTDEVAARQLGIGVRTGRRMMSSLMSRLGARSRFEAGILAERRGWLPPT</sequence>
<dbReference type="InterPro" id="IPR016032">
    <property type="entry name" value="Sig_transdc_resp-reg_C-effctor"/>
</dbReference>
<organism evidence="3 4">
    <name type="scientific">Streptomyces alkaliterrae</name>
    <dbReference type="NCBI Taxonomy" id="2213162"/>
    <lineage>
        <taxon>Bacteria</taxon>
        <taxon>Bacillati</taxon>
        <taxon>Actinomycetota</taxon>
        <taxon>Actinomycetes</taxon>
        <taxon>Kitasatosporales</taxon>
        <taxon>Streptomycetaceae</taxon>
        <taxon>Streptomyces</taxon>
    </lineage>
</organism>
<dbReference type="EMBL" id="JABJXA010000059">
    <property type="protein sequence ID" value="MBB1259621.1"/>
    <property type="molecule type" value="Genomic_DNA"/>
</dbReference>
<dbReference type="Gene3D" id="1.10.10.10">
    <property type="entry name" value="Winged helix-like DNA-binding domain superfamily/Winged helix DNA-binding domain"/>
    <property type="match status" value="1"/>
</dbReference>
<reference evidence="3 4" key="1">
    <citation type="submission" date="2019-10" db="EMBL/GenBank/DDBJ databases">
        <title>Streptomyces sp. nov., a novel actinobacterium isolated from alkaline environment.</title>
        <authorList>
            <person name="Golinska P."/>
        </authorList>
    </citation>
    <scope>NUCLEOTIDE SEQUENCE [LARGE SCALE GENOMIC DNA]</scope>
    <source>
        <strain evidence="3 4">OF1</strain>
    </source>
</reference>
<dbReference type="Pfam" id="PF00196">
    <property type="entry name" value="GerE"/>
    <property type="match status" value="1"/>
</dbReference>
<evidence type="ECO:0000313" key="3">
    <source>
        <dbReference type="EMBL" id="MQS05249.1"/>
    </source>
</evidence>
<evidence type="ECO:0000259" key="1">
    <source>
        <dbReference type="PROSITE" id="PS50043"/>
    </source>
</evidence>
<dbReference type="PANTHER" id="PTHR34293:SF1">
    <property type="entry name" value="HTH-TYPE TRANSCRIPTIONAL REGULATOR TRMBL2"/>
    <property type="match status" value="1"/>
</dbReference>
<gene>
    <name evidence="3" type="ORF">FNX44_026120</name>
    <name evidence="2" type="ORF">H3147_12375</name>
</gene>
<dbReference type="AlphaFoldDB" id="A0A5P0Z0V1"/>
<protein>
    <submittedName>
        <fullName evidence="3">Helix-turn-helix transcriptional regulator</fullName>
    </submittedName>
</protein>
<dbReference type="OrthoDB" id="4266042at2"/>
<name>A0A5P0Z0V1_9ACTN</name>
<dbReference type="CDD" id="cd06170">
    <property type="entry name" value="LuxR_C_like"/>
    <property type="match status" value="1"/>
</dbReference>
<dbReference type="PROSITE" id="PS50043">
    <property type="entry name" value="HTH_LUXR_2"/>
    <property type="match status" value="1"/>
</dbReference>
<dbReference type="InterPro" id="IPR036388">
    <property type="entry name" value="WH-like_DNA-bd_sf"/>
</dbReference>
<keyword evidence="4" id="KW-1185">Reference proteome</keyword>
<reference evidence="5" key="2">
    <citation type="submission" date="2020-05" db="EMBL/GenBank/DDBJ databases">
        <title>Classification of alakaliphilic streptomycetes isolated from an alkaline soil next to Lonar Crater, India and a proposal for the recognition of Streptomyces alkaliterrae sp. nov.</title>
        <authorList>
            <person name="Golinska P."/>
        </authorList>
    </citation>
    <scope>NUCLEOTIDE SEQUENCE [LARGE SCALE GENOMIC DNA]</scope>
    <source>
        <strain evidence="5">OF8</strain>
    </source>
</reference>
<dbReference type="PANTHER" id="PTHR34293">
    <property type="entry name" value="HTH-TYPE TRANSCRIPTIONAL REGULATOR TRMBL2"/>
    <property type="match status" value="1"/>
</dbReference>
<proteinExistence type="predicted"/>
<dbReference type="EMBL" id="VJYK02000491">
    <property type="protein sequence ID" value="MQS05249.1"/>
    <property type="molecule type" value="Genomic_DNA"/>
</dbReference>
<evidence type="ECO:0000313" key="4">
    <source>
        <dbReference type="Proteomes" id="UP000320857"/>
    </source>
</evidence>
<dbReference type="Proteomes" id="UP000517765">
    <property type="component" value="Unassembled WGS sequence"/>
</dbReference>
<dbReference type="Proteomes" id="UP000320857">
    <property type="component" value="Unassembled WGS sequence"/>
</dbReference>
<dbReference type="SUPFAM" id="SSF46894">
    <property type="entry name" value="C-terminal effector domain of the bipartite response regulators"/>
    <property type="match status" value="1"/>
</dbReference>
<evidence type="ECO:0000313" key="5">
    <source>
        <dbReference type="Proteomes" id="UP000517765"/>
    </source>
</evidence>
<reference evidence="2" key="3">
    <citation type="journal article" name="Syst. Appl. Microbiol.">
        <title>Streptomyces alkaliterrae sp. nov., isolated from an alkaline soil, and emended descriptions of Streptomyces alkaliphilus, Streptomyces calidiresistens and Streptomyces durbertensis.</title>
        <authorList>
            <person name="Swiecimska M."/>
            <person name="Golinska P."/>
            <person name="Nouioui I."/>
            <person name="Wypij M."/>
            <person name="Rai M."/>
            <person name="Sangal V."/>
            <person name="Goodfellow M."/>
        </authorList>
    </citation>
    <scope>NUCLEOTIDE SEQUENCE</scope>
    <source>
        <strain evidence="2">OF8</strain>
    </source>
</reference>
<dbReference type="GO" id="GO:0006355">
    <property type="term" value="P:regulation of DNA-templated transcription"/>
    <property type="evidence" value="ECO:0007669"/>
    <property type="project" value="InterPro"/>
</dbReference>
<dbReference type="GO" id="GO:0003677">
    <property type="term" value="F:DNA binding"/>
    <property type="evidence" value="ECO:0007669"/>
    <property type="project" value="InterPro"/>
</dbReference>